<evidence type="ECO:0000313" key="3">
    <source>
        <dbReference type="Proteomes" id="UP000321816"/>
    </source>
</evidence>
<dbReference type="Gene3D" id="1.25.40.10">
    <property type="entry name" value="Tetratricopeptide repeat domain"/>
    <property type="match status" value="1"/>
</dbReference>
<dbReference type="OrthoDB" id="2953146at2"/>
<organism evidence="2 3">
    <name type="scientific">Alkalicoccus halolimnae</name>
    <dbReference type="NCBI Taxonomy" id="1667239"/>
    <lineage>
        <taxon>Bacteria</taxon>
        <taxon>Bacillati</taxon>
        <taxon>Bacillota</taxon>
        <taxon>Bacilli</taxon>
        <taxon>Bacillales</taxon>
        <taxon>Bacillaceae</taxon>
        <taxon>Alkalicoccus</taxon>
    </lineage>
</organism>
<dbReference type="InterPro" id="IPR011990">
    <property type="entry name" value="TPR-like_helical_dom_sf"/>
</dbReference>
<sequence>MEKQESLVQKMYYQHVIDEEHQQYPVKQLGKMLEEAQEDEALLSDIRFAQGEVYYHHLDVETAIFKWENVSGELKSWAYKNIGDAYYDLGWLDQAKDTYSGVQTEDTTLKSEIALQLLSIFAEEKNRDKVYEYLTLVLDIDPDYPGVSELARTLYEDYEDWLKAVDLSVKEAERTGDSGWYAHLLHYIRRGYTSGFQPEYFEKPARLLAQEDQPLFQEFIGELTARYRNSGHYLHWIAVMNTIFSSLELTKYPDWEMMAALHHDVYIDLTDGAYLQEEMEPLMPELLRNWEVLSSGRSTVLALAAQAAWEEVFPEKESVLNGLAQESGHNPALAAEEMLRLMESIVAWVEAEGLDPELTTEPLRQELLEVPGLSNVLEEKANNTFNRAQWIDSVGRDEAQADKTASRLSKAIRGMLTRLLEQQRSVENSLEESIHFNNEMLEQFKELHKTLEGTRTDKQKSIVESYQTMKQMQKEQFESNVPSIIKEAADVLDDTEKSAKNLHEELDVAINTRLRAYIDEDLFPVFRRSLQTWLKETEQDFQTSQNYFDEVNQNLNSAIGEETLNLQLDFELIHDWKRDLTRMINRTELPDENIMSRLEPKQMLLRNVGKFFGEMQQSKTFVQQQYRRYLESGDFQGIAEVLSYKLFFEFDLFDRAIRADVDTNYGDLVAHLEEIIETYKHHLEMTKQELANLQQNPEQFYDPLKIFDMRQKQCDRLLGSNIEAS</sequence>
<dbReference type="EMBL" id="CP144914">
    <property type="protein sequence ID" value="WWD81020.1"/>
    <property type="molecule type" value="Genomic_DNA"/>
</dbReference>
<dbReference type="SUPFAM" id="SSF48452">
    <property type="entry name" value="TPR-like"/>
    <property type="match status" value="1"/>
</dbReference>
<feature type="coiled-coil region" evidence="1">
    <location>
        <begin position="485"/>
        <end position="512"/>
    </location>
</feature>
<keyword evidence="1" id="KW-0175">Coiled coil</keyword>
<dbReference type="Proteomes" id="UP000321816">
    <property type="component" value="Chromosome"/>
</dbReference>
<proteinExistence type="predicted"/>
<keyword evidence="3" id="KW-1185">Reference proteome</keyword>
<accession>A0A5C7F6C8</accession>
<evidence type="ECO:0000256" key="1">
    <source>
        <dbReference type="SAM" id="Coils"/>
    </source>
</evidence>
<name>A0A5C7F6C8_9BACI</name>
<reference evidence="2 3" key="1">
    <citation type="submission" date="2024-01" db="EMBL/GenBank/DDBJ databases">
        <title>Complete Genome Sequence of Alkalicoccus halolimnae BZ-SZ-XJ29T, a Moderately Halophilic Bacterium Isolated from a Salt Lake.</title>
        <authorList>
            <person name="Zhao B."/>
        </authorList>
    </citation>
    <scope>NUCLEOTIDE SEQUENCE [LARGE SCALE GENOMIC DNA]</scope>
    <source>
        <strain evidence="2 3">BZ-SZ-XJ29</strain>
    </source>
</reference>
<evidence type="ECO:0000313" key="2">
    <source>
        <dbReference type="EMBL" id="WWD81020.1"/>
    </source>
</evidence>
<gene>
    <name evidence="2" type="ORF">FTX54_005505</name>
</gene>
<protein>
    <submittedName>
        <fullName evidence="2">Uncharacterized protein</fullName>
    </submittedName>
</protein>
<dbReference type="AlphaFoldDB" id="A0A5C7F6C8"/>
<feature type="coiled-coil region" evidence="1">
    <location>
        <begin position="669"/>
        <end position="696"/>
    </location>
</feature>
<dbReference type="KEGG" id="ahal:FTX54_005505"/>
<dbReference type="RefSeq" id="WP_147804069.1">
    <property type="nucleotide sequence ID" value="NZ_CP144914.1"/>
</dbReference>